<evidence type="ECO:0000313" key="2">
    <source>
        <dbReference type="EMBL" id="ASU33420.1"/>
    </source>
</evidence>
<dbReference type="Proteomes" id="UP000215002">
    <property type="component" value="Chromosome"/>
</dbReference>
<evidence type="ECO:0000313" key="3">
    <source>
        <dbReference type="Proteomes" id="UP000215002"/>
    </source>
</evidence>
<evidence type="ECO:0000256" key="1">
    <source>
        <dbReference type="SAM" id="SignalP"/>
    </source>
</evidence>
<dbReference type="InterPro" id="IPR021314">
    <property type="entry name" value="DUF2911"/>
</dbReference>
<keyword evidence="1" id="KW-0732">Signal</keyword>
<dbReference type="EMBL" id="CP022743">
    <property type="protein sequence ID" value="ASU33420.1"/>
    <property type="molecule type" value="Genomic_DNA"/>
</dbReference>
<dbReference type="KEGG" id="muc:MuYL_1522"/>
<organism evidence="2 3">
    <name type="scientific">Mucilaginibacter xinganensis</name>
    <dbReference type="NCBI Taxonomy" id="1234841"/>
    <lineage>
        <taxon>Bacteria</taxon>
        <taxon>Pseudomonadati</taxon>
        <taxon>Bacteroidota</taxon>
        <taxon>Sphingobacteriia</taxon>
        <taxon>Sphingobacteriales</taxon>
        <taxon>Sphingobacteriaceae</taxon>
        <taxon>Mucilaginibacter</taxon>
    </lineage>
</organism>
<feature type="chain" id="PRO_5012533357" description="DUF2911 domain-containing protein" evidence="1">
    <location>
        <begin position="21"/>
        <end position="278"/>
    </location>
</feature>
<reference evidence="2 3" key="1">
    <citation type="submission" date="2017-08" db="EMBL/GenBank/DDBJ databases">
        <title>Complete genome sequence of Mucilaginibacter sp. strain BJC16-A31.</title>
        <authorList>
            <consortium name="Henan University of Science and Technology"/>
            <person name="You X."/>
        </authorList>
    </citation>
    <scope>NUCLEOTIDE SEQUENCE [LARGE SCALE GENOMIC DNA]</scope>
    <source>
        <strain evidence="2 3">BJC16-A31</strain>
    </source>
</reference>
<protein>
    <recommendedName>
        <fullName evidence="4">DUF2911 domain-containing protein</fullName>
    </recommendedName>
</protein>
<feature type="signal peptide" evidence="1">
    <location>
        <begin position="1"/>
        <end position="20"/>
    </location>
</feature>
<gene>
    <name evidence="2" type="ORF">MuYL_1522</name>
</gene>
<dbReference type="RefSeq" id="WP_094569878.1">
    <property type="nucleotide sequence ID" value="NZ_CP022743.1"/>
</dbReference>
<dbReference type="AlphaFoldDB" id="A0A223NUI9"/>
<keyword evidence="3" id="KW-1185">Reference proteome</keyword>
<dbReference type="Pfam" id="PF11138">
    <property type="entry name" value="DUF2911"/>
    <property type="match status" value="1"/>
</dbReference>
<sequence>MKLSRLLTIGIFFFTLNSYAQITPQPSSTQTVTQDFGLGRINLTYSRPNAKGRKMLGGIEPFDKVWRTGANAATILKFSDDVMMEGHKVPAGEYGLFTIPGEKQWTIILSKNAKQWGAYSYKESEDFLRFTVTPSTTAQAAETFTIQFANVYPTSAEMQLMWQNTLVTVKLTCDIDAKIMARIDSAMNTAKKPYYDAVIYYWNNNKDMNKALEWAGELEKTPGMPPMVAKLWKARVLLKKGDKAAAAATAKEGVKLATDAKSDEYIRLNSEVVKAATK</sequence>
<dbReference type="OrthoDB" id="195456at2"/>
<evidence type="ECO:0008006" key="4">
    <source>
        <dbReference type="Google" id="ProtNLM"/>
    </source>
</evidence>
<accession>A0A223NUI9</accession>
<proteinExistence type="predicted"/>
<name>A0A223NUI9_9SPHI</name>